<evidence type="ECO:0000256" key="1">
    <source>
        <dbReference type="ARBA" id="ARBA00023157"/>
    </source>
</evidence>
<dbReference type="PROSITE" id="PS50240">
    <property type="entry name" value="TRYPSIN_DOM"/>
    <property type="match status" value="1"/>
</dbReference>
<evidence type="ECO:0000256" key="2">
    <source>
        <dbReference type="SAM" id="SignalP"/>
    </source>
</evidence>
<feature type="domain" description="Peptidase S1" evidence="3">
    <location>
        <begin position="10"/>
        <end position="245"/>
    </location>
</feature>
<dbReference type="GO" id="GO:0004252">
    <property type="term" value="F:serine-type endopeptidase activity"/>
    <property type="evidence" value="ECO:0007669"/>
    <property type="project" value="InterPro"/>
</dbReference>
<dbReference type="InterPro" id="IPR043504">
    <property type="entry name" value="Peptidase_S1_PA_chymotrypsin"/>
</dbReference>
<feature type="signal peptide" evidence="2">
    <location>
        <begin position="1"/>
        <end position="21"/>
    </location>
</feature>
<gene>
    <name evidence="4" type="ORF">OSTQU699_LOCUS8617</name>
</gene>
<dbReference type="AlphaFoldDB" id="A0A8S1J7U7"/>
<dbReference type="Pfam" id="PF00089">
    <property type="entry name" value="Trypsin"/>
    <property type="match status" value="1"/>
</dbReference>
<proteinExistence type="predicted"/>
<dbReference type="EMBL" id="CAJHUC010002134">
    <property type="protein sequence ID" value="CAD7703260.1"/>
    <property type="molecule type" value="Genomic_DNA"/>
</dbReference>
<feature type="chain" id="PRO_5035920488" description="Peptidase S1 domain-containing protein" evidence="2">
    <location>
        <begin position="22"/>
        <end position="261"/>
    </location>
</feature>
<dbReference type="Gene3D" id="2.40.10.10">
    <property type="entry name" value="Trypsin-like serine proteases"/>
    <property type="match status" value="1"/>
</dbReference>
<sequence length="261" mass="28814">MWAALWSWVLLGLTGVPQAYAAVPFKVIVYPCPEYTFMVRLVDENTHTHICSGVLVAGDMVVTTASCLRGRRFPHVTVGSGCCHDGSPPELMKICQSRIHESFSGSAENGGDIALLFLKKALQHAKPITGMRSILECPSDALSMVGWPRQGASLAPSRCQGVSIGFKYTTRFDCEKRLGVLPGGVVCATERPNVIPFWDHGAALLCDDRDLVGLQTTLEGYKHFVAPRAFVHMWGFKEWIEKRGNDNSTKQYNRECSHTEL</sequence>
<protein>
    <recommendedName>
        <fullName evidence="3">Peptidase S1 domain-containing protein</fullName>
    </recommendedName>
</protein>
<dbReference type="InterPro" id="IPR009003">
    <property type="entry name" value="Peptidase_S1_PA"/>
</dbReference>
<dbReference type="SMART" id="SM00020">
    <property type="entry name" value="Tryp_SPc"/>
    <property type="match status" value="1"/>
</dbReference>
<organism evidence="4 5">
    <name type="scientific">Ostreobium quekettii</name>
    <dbReference type="NCBI Taxonomy" id="121088"/>
    <lineage>
        <taxon>Eukaryota</taxon>
        <taxon>Viridiplantae</taxon>
        <taxon>Chlorophyta</taxon>
        <taxon>core chlorophytes</taxon>
        <taxon>Ulvophyceae</taxon>
        <taxon>TCBD clade</taxon>
        <taxon>Bryopsidales</taxon>
        <taxon>Ostreobineae</taxon>
        <taxon>Ostreobiaceae</taxon>
        <taxon>Ostreobium</taxon>
    </lineage>
</organism>
<dbReference type="Proteomes" id="UP000708148">
    <property type="component" value="Unassembled WGS sequence"/>
</dbReference>
<dbReference type="PANTHER" id="PTHR24276:SF94">
    <property type="entry name" value="AT20289P-RELATED"/>
    <property type="match status" value="1"/>
</dbReference>
<comment type="caution">
    <text evidence="4">The sequence shown here is derived from an EMBL/GenBank/DDBJ whole genome shotgun (WGS) entry which is preliminary data.</text>
</comment>
<evidence type="ECO:0000313" key="4">
    <source>
        <dbReference type="EMBL" id="CAD7703260.1"/>
    </source>
</evidence>
<evidence type="ECO:0000259" key="3">
    <source>
        <dbReference type="PROSITE" id="PS50240"/>
    </source>
</evidence>
<evidence type="ECO:0000313" key="5">
    <source>
        <dbReference type="Proteomes" id="UP000708148"/>
    </source>
</evidence>
<dbReference type="InterPro" id="IPR050430">
    <property type="entry name" value="Peptidase_S1"/>
</dbReference>
<dbReference type="GO" id="GO:0006508">
    <property type="term" value="P:proteolysis"/>
    <property type="evidence" value="ECO:0007669"/>
    <property type="project" value="InterPro"/>
</dbReference>
<dbReference type="SUPFAM" id="SSF50494">
    <property type="entry name" value="Trypsin-like serine proteases"/>
    <property type="match status" value="1"/>
</dbReference>
<name>A0A8S1J7U7_9CHLO</name>
<keyword evidence="1" id="KW-1015">Disulfide bond</keyword>
<accession>A0A8S1J7U7</accession>
<keyword evidence="2" id="KW-0732">Signal</keyword>
<dbReference type="InterPro" id="IPR001254">
    <property type="entry name" value="Trypsin_dom"/>
</dbReference>
<dbReference type="OrthoDB" id="7468414at2759"/>
<reference evidence="4" key="1">
    <citation type="submission" date="2020-12" db="EMBL/GenBank/DDBJ databases">
        <authorList>
            <person name="Iha C."/>
        </authorList>
    </citation>
    <scope>NUCLEOTIDE SEQUENCE</scope>
</reference>
<keyword evidence="5" id="KW-1185">Reference proteome</keyword>
<dbReference type="PANTHER" id="PTHR24276">
    <property type="entry name" value="POLYSERASE-RELATED"/>
    <property type="match status" value="1"/>
</dbReference>